<evidence type="ECO:0000313" key="2">
    <source>
        <dbReference type="Proteomes" id="UP000007800"/>
    </source>
</evidence>
<dbReference type="Proteomes" id="UP000007800">
    <property type="component" value="Unassembled WGS sequence"/>
</dbReference>
<dbReference type="InParanoid" id="C5KQI9"/>
<protein>
    <submittedName>
        <fullName evidence="1">Uncharacterized protein</fullName>
    </submittedName>
</protein>
<dbReference type="OMA" id="YLGMDIP"/>
<organism evidence="2">
    <name type="scientific">Perkinsus marinus (strain ATCC 50983 / TXsc)</name>
    <dbReference type="NCBI Taxonomy" id="423536"/>
    <lineage>
        <taxon>Eukaryota</taxon>
        <taxon>Sar</taxon>
        <taxon>Alveolata</taxon>
        <taxon>Perkinsozoa</taxon>
        <taxon>Perkinsea</taxon>
        <taxon>Perkinsida</taxon>
        <taxon>Perkinsidae</taxon>
        <taxon>Perkinsus</taxon>
    </lineage>
</organism>
<keyword evidence="2" id="KW-1185">Reference proteome</keyword>
<name>C5KQI9_PERM5</name>
<dbReference type="GeneID" id="9057227"/>
<dbReference type="OrthoDB" id="440203at2759"/>
<gene>
    <name evidence="1" type="ORF">Pmar_PMAR029702</name>
</gene>
<sequence>MNSGKIRLRLPQIFRPAKPWCALAPRFDRLVRDLGMSEKEDAVRLLAEEGVFGSAPHTIGVAATSGTVYLGMDIPNVGMGPLQSLVANLMNHGEIGLSAYCYGSGHEDATLSEIDCALLYALGKRPSRIALGDGTNLEPQRVMSPPLPKGRERLLKHYIGKGAEVFDVVCSQLMDHAFVSSQLAFNGGGGCALKLTSGEIIRASGIVLRGSDSPVISSAQAAIVALHANGLVKSGNAVVEAAVCIGEDEQAGQASIDLISSLWPYTVLHIEKAVNCAPLKPQPRA</sequence>
<proteinExistence type="predicted"/>
<dbReference type="AlphaFoldDB" id="C5KQI9"/>
<evidence type="ECO:0000313" key="1">
    <source>
        <dbReference type="EMBL" id="EER13265.1"/>
    </source>
</evidence>
<reference evidence="1 2" key="1">
    <citation type="submission" date="2008-07" db="EMBL/GenBank/DDBJ databases">
        <authorList>
            <person name="El-Sayed N."/>
            <person name="Caler E."/>
            <person name="Inman J."/>
            <person name="Amedeo P."/>
            <person name="Hass B."/>
            <person name="Wortman J."/>
        </authorList>
    </citation>
    <scope>NUCLEOTIDE SEQUENCE [LARGE SCALE GENOMIC DNA]</scope>
    <source>
        <strain evidence="2">ATCC 50983 / TXsc</strain>
    </source>
</reference>
<accession>C5KQI9</accession>
<dbReference type="RefSeq" id="XP_002781470.1">
    <property type="nucleotide sequence ID" value="XM_002781424.1"/>
</dbReference>
<dbReference type="EMBL" id="GG675406">
    <property type="protein sequence ID" value="EER13265.1"/>
    <property type="molecule type" value="Genomic_DNA"/>
</dbReference>